<keyword evidence="10" id="KW-1185">Reference proteome</keyword>
<evidence type="ECO:0000256" key="6">
    <source>
        <dbReference type="ARBA" id="ARBA00023288"/>
    </source>
</evidence>
<protein>
    <submittedName>
        <fullName evidence="9">Lipoprotein-attachment site-containing protein</fullName>
    </submittedName>
</protein>
<dbReference type="OrthoDB" id="8690369at2"/>
<dbReference type="EMBL" id="FQXE01000008">
    <property type="protein sequence ID" value="SHI08704.1"/>
    <property type="molecule type" value="Genomic_DNA"/>
</dbReference>
<organism evidence="9 10">
    <name type="scientific">Pollutimonas bauzanensis</name>
    <dbReference type="NCBI Taxonomy" id="658167"/>
    <lineage>
        <taxon>Bacteria</taxon>
        <taxon>Pseudomonadati</taxon>
        <taxon>Pseudomonadota</taxon>
        <taxon>Betaproteobacteria</taxon>
        <taxon>Burkholderiales</taxon>
        <taxon>Alcaligenaceae</taxon>
        <taxon>Pollutimonas</taxon>
    </lineage>
</organism>
<evidence type="ECO:0000256" key="1">
    <source>
        <dbReference type="ARBA" id="ARBA00004459"/>
    </source>
</evidence>
<dbReference type="InterPro" id="IPR032831">
    <property type="entry name" value="LptM_cons"/>
</dbReference>
<reference evidence="9 10" key="1">
    <citation type="submission" date="2016-11" db="EMBL/GenBank/DDBJ databases">
        <authorList>
            <person name="Jaros S."/>
            <person name="Januszkiewicz K."/>
            <person name="Wedrychowicz H."/>
        </authorList>
    </citation>
    <scope>NUCLEOTIDE SEQUENCE [LARGE SCALE GENOMIC DNA]</scope>
    <source>
        <strain evidence="9 10">CGMCC 1.10190</strain>
    </source>
</reference>
<keyword evidence="8" id="KW-1133">Transmembrane helix</keyword>
<evidence type="ECO:0000256" key="4">
    <source>
        <dbReference type="ARBA" id="ARBA00023139"/>
    </source>
</evidence>
<name>A0A1M5YA42_9BURK</name>
<dbReference type="AlphaFoldDB" id="A0A1M5YA42"/>
<evidence type="ECO:0000256" key="2">
    <source>
        <dbReference type="ARBA" id="ARBA00022729"/>
    </source>
</evidence>
<feature type="compositionally biased region" description="Pro residues" evidence="7">
    <location>
        <begin position="36"/>
        <end position="56"/>
    </location>
</feature>
<evidence type="ECO:0000256" key="8">
    <source>
        <dbReference type="SAM" id="Phobius"/>
    </source>
</evidence>
<keyword evidence="5" id="KW-0998">Cell outer membrane</keyword>
<evidence type="ECO:0000256" key="7">
    <source>
        <dbReference type="SAM" id="MobiDB-lite"/>
    </source>
</evidence>
<feature type="transmembrane region" description="Helical" evidence="8">
    <location>
        <begin position="12"/>
        <end position="33"/>
    </location>
</feature>
<gene>
    <name evidence="9" type="ORF">SAMN04488135_108168</name>
</gene>
<dbReference type="STRING" id="658167.SAMN04488135_108168"/>
<keyword evidence="2" id="KW-0732">Signal</keyword>
<dbReference type="GO" id="GO:0009279">
    <property type="term" value="C:cell outer membrane"/>
    <property type="evidence" value="ECO:0007669"/>
    <property type="project" value="UniProtKB-SubCell"/>
</dbReference>
<comment type="subcellular location">
    <subcellularLocation>
        <location evidence="1">Cell outer membrane</location>
        <topology evidence="1">Lipid-anchor</topology>
    </subcellularLocation>
</comment>
<dbReference type="Pfam" id="PF13627">
    <property type="entry name" value="LptM_cons"/>
    <property type="match status" value="1"/>
</dbReference>
<keyword evidence="4" id="KW-0564">Palmitate</keyword>
<evidence type="ECO:0000256" key="5">
    <source>
        <dbReference type="ARBA" id="ARBA00023237"/>
    </source>
</evidence>
<dbReference type="NCBIfam" id="NF047847">
    <property type="entry name" value="SS_mature_LptM"/>
    <property type="match status" value="1"/>
</dbReference>
<dbReference type="RefSeq" id="WP_073104473.1">
    <property type="nucleotide sequence ID" value="NZ_FQXE01000008.1"/>
</dbReference>
<feature type="region of interest" description="Disordered" evidence="7">
    <location>
        <begin position="33"/>
        <end position="77"/>
    </location>
</feature>
<evidence type="ECO:0000313" key="9">
    <source>
        <dbReference type="EMBL" id="SHI08704.1"/>
    </source>
</evidence>
<keyword evidence="8" id="KW-0812">Transmembrane</keyword>
<accession>A0A1M5YA42</accession>
<evidence type="ECO:0000313" key="10">
    <source>
        <dbReference type="Proteomes" id="UP000184226"/>
    </source>
</evidence>
<dbReference type="Proteomes" id="UP000184226">
    <property type="component" value="Unassembled WGS sequence"/>
</dbReference>
<proteinExistence type="predicted"/>
<keyword evidence="3 8" id="KW-0472">Membrane</keyword>
<keyword evidence="6 9" id="KW-0449">Lipoprotein</keyword>
<dbReference type="PROSITE" id="PS51257">
    <property type="entry name" value="PROKAR_LIPOPROTEIN"/>
    <property type="match status" value="1"/>
</dbReference>
<sequence>MQAPRITTPAHTVCRIVASFALLSTLLACGYKGPLYMPPPPPPDASLTNPPTPSGPPAQQAPGSAGEAATPSPVQTK</sequence>
<evidence type="ECO:0000256" key="3">
    <source>
        <dbReference type="ARBA" id="ARBA00023136"/>
    </source>
</evidence>